<dbReference type="HAMAP" id="MF_00787">
    <property type="entry name" value="CbiD"/>
    <property type="match status" value="1"/>
</dbReference>
<evidence type="ECO:0000256" key="5">
    <source>
        <dbReference type="HAMAP-Rule" id="MF_00787"/>
    </source>
</evidence>
<dbReference type="GO" id="GO:0019251">
    <property type="term" value="P:anaerobic cobalamin biosynthetic process"/>
    <property type="evidence" value="ECO:0007669"/>
    <property type="project" value="UniProtKB-UniRule"/>
</dbReference>
<proteinExistence type="inferred from homology"/>
<accession>A0A562VJJ6</accession>
<comment type="caution">
    <text evidence="6">The sequence shown here is derived from an EMBL/GenBank/DDBJ whole genome shotgun (WGS) entry which is preliminary data.</text>
</comment>
<comment type="similarity">
    <text evidence="5">Belongs to the CbiD family.</text>
</comment>
<keyword evidence="7" id="KW-1185">Reference proteome</keyword>
<dbReference type="SUPFAM" id="SSF111342">
    <property type="entry name" value="CbiD-like"/>
    <property type="match status" value="1"/>
</dbReference>
<dbReference type="Gene3D" id="3.30.2110.10">
    <property type="entry name" value="CbiD-like"/>
    <property type="match status" value="1"/>
</dbReference>
<evidence type="ECO:0000256" key="2">
    <source>
        <dbReference type="ARBA" id="ARBA00022603"/>
    </source>
</evidence>
<organism evidence="6 7">
    <name type="scientific">Geobacter argillaceus</name>
    <dbReference type="NCBI Taxonomy" id="345631"/>
    <lineage>
        <taxon>Bacteria</taxon>
        <taxon>Pseudomonadati</taxon>
        <taxon>Thermodesulfobacteriota</taxon>
        <taxon>Desulfuromonadia</taxon>
        <taxon>Geobacterales</taxon>
        <taxon>Geobacteraceae</taxon>
        <taxon>Geobacter</taxon>
    </lineage>
</organism>
<dbReference type="InterPro" id="IPR036074">
    <property type="entry name" value="CbiD_sf"/>
</dbReference>
<name>A0A562VJJ6_9BACT</name>
<dbReference type="RefSeq" id="WP_145023715.1">
    <property type="nucleotide sequence ID" value="NZ_VLLN01000018.1"/>
</dbReference>
<dbReference type="GO" id="GO:0032259">
    <property type="term" value="P:methylation"/>
    <property type="evidence" value="ECO:0007669"/>
    <property type="project" value="UniProtKB-KW"/>
</dbReference>
<dbReference type="EC" id="2.1.1.195" evidence="5"/>
<comment type="pathway">
    <text evidence="5">Cofactor biosynthesis; adenosylcobalamin biosynthesis; cob(II)yrinate a,c-diamide from sirohydrochlorin (anaerobic route): step 6/10.</text>
</comment>
<keyword evidence="1 5" id="KW-0169">Cobalamin biosynthesis</keyword>
<evidence type="ECO:0000256" key="1">
    <source>
        <dbReference type="ARBA" id="ARBA00022573"/>
    </source>
</evidence>
<dbReference type="Proteomes" id="UP000319449">
    <property type="component" value="Unassembled WGS sequence"/>
</dbReference>
<dbReference type="PANTHER" id="PTHR35863:SF1">
    <property type="entry name" value="COBALT-PRECORRIN-5B C(1)-METHYLTRANSFERASE"/>
    <property type="match status" value="1"/>
</dbReference>
<dbReference type="Pfam" id="PF01888">
    <property type="entry name" value="CbiD"/>
    <property type="match status" value="1"/>
</dbReference>
<dbReference type="EMBL" id="VLLN01000018">
    <property type="protein sequence ID" value="TWJ17991.1"/>
    <property type="molecule type" value="Genomic_DNA"/>
</dbReference>
<dbReference type="UniPathway" id="UPA00148">
    <property type="reaction ID" value="UER00227"/>
</dbReference>
<gene>
    <name evidence="5" type="primary">cbiD</name>
    <name evidence="6" type="ORF">JN12_02752</name>
</gene>
<keyword evidence="2 5" id="KW-0489">Methyltransferase</keyword>
<dbReference type="AlphaFoldDB" id="A0A562VJJ6"/>
<comment type="function">
    <text evidence="5">Catalyzes the methylation of C-1 in cobalt-precorrin-5B to form cobalt-precorrin-6A.</text>
</comment>
<dbReference type="InterPro" id="IPR002748">
    <property type="entry name" value="CbiD"/>
</dbReference>
<dbReference type="GO" id="GO:0043780">
    <property type="term" value="F:cobalt-precorrin-5B C1-methyltransferase activity"/>
    <property type="evidence" value="ECO:0007669"/>
    <property type="project" value="RHEA"/>
</dbReference>
<sequence>MSGKNLRHGYTTGACAAAAAKGAALMLRDRQPVAAVELLLPAGMTAAFHLNSCELQGGTAICSVIKDAGDDPDVTNGAEIRAELSLVPGENGSIVVAGGEGVGRVTKPGLAVAVGDWAINPIPRRMIEAAVREVFPPDSSPLTPHVVVSIPNGGELAKKTLNARLGIIGGLSILGTTGIVRPISAKAWTDTIDASIDVALACGSRTVVLSTGRTSEMVAQRYFGTGDWDPRGPKGPGNGNPLKEEAFVMMGDHVGYALRACARKGVGRAVLAGQFAKLLKIACCHEQTHVTSSELDLRALASWLAETPHSSLLTSHVREANTARQVLEMSGDQPALVALVCSHAAAFARQVTPTLPVTVLLAGYGGEVLYCA</sequence>
<evidence type="ECO:0000313" key="6">
    <source>
        <dbReference type="EMBL" id="TWJ17991.1"/>
    </source>
</evidence>
<evidence type="ECO:0000256" key="3">
    <source>
        <dbReference type="ARBA" id="ARBA00022679"/>
    </source>
</evidence>
<reference evidence="6 7" key="1">
    <citation type="submission" date="2019-07" db="EMBL/GenBank/DDBJ databases">
        <title>Genomic Encyclopedia of Archaeal and Bacterial Type Strains, Phase II (KMG-II): from individual species to whole genera.</title>
        <authorList>
            <person name="Goeker M."/>
        </authorList>
    </citation>
    <scope>NUCLEOTIDE SEQUENCE [LARGE SCALE GENOMIC DNA]</scope>
    <source>
        <strain evidence="6 7">ATCC BAA-1139</strain>
    </source>
</reference>
<dbReference type="OrthoDB" id="6439987at2"/>
<dbReference type="PIRSF" id="PIRSF026782">
    <property type="entry name" value="CbiD"/>
    <property type="match status" value="1"/>
</dbReference>
<dbReference type="NCBIfam" id="TIGR00312">
    <property type="entry name" value="cbiD"/>
    <property type="match status" value="1"/>
</dbReference>
<keyword evidence="4 5" id="KW-0949">S-adenosyl-L-methionine</keyword>
<dbReference type="NCBIfam" id="NF000849">
    <property type="entry name" value="PRK00075.1-1"/>
    <property type="match status" value="1"/>
</dbReference>
<keyword evidence="3 5" id="KW-0808">Transferase</keyword>
<protein>
    <recommendedName>
        <fullName evidence="5">Cobalt-precorrin-5B C(1)-methyltransferase</fullName>
        <ecNumber evidence="5">2.1.1.195</ecNumber>
    </recommendedName>
    <alternativeName>
        <fullName evidence="5">Cobalt-precorrin-6A synthase</fullName>
    </alternativeName>
</protein>
<comment type="catalytic activity">
    <reaction evidence="5">
        <text>Co-precorrin-5B + S-adenosyl-L-methionine = Co-precorrin-6A + S-adenosyl-L-homocysteine</text>
        <dbReference type="Rhea" id="RHEA:26285"/>
        <dbReference type="ChEBI" id="CHEBI:57856"/>
        <dbReference type="ChEBI" id="CHEBI:59789"/>
        <dbReference type="ChEBI" id="CHEBI:60063"/>
        <dbReference type="ChEBI" id="CHEBI:60064"/>
        <dbReference type="EC" id="2.1.1.195"/>
    </reaction>
</comment>
<evidence type="ECO:0000256" key="4">
    <source>
        <dbReference type="ARBA" id="ARBA00022691"/>
    </source>
</evidence>
<evidence type="ECO:0000313" key="7">
    <source>
        <dbReference type="Proteomes" id="UP000319449"/>
    </source>
</evidence>
<dbReference type="PANTHER" id="PTHR35863">
    <property type="entry name" value="COBALT-PRECORRIN-5B C(1)-METHYLTRANSFERASE"/>
    <property type="match status" value="1"/>
</dbReference>